<reference evidence="1 2" key="1">
    <citation type="journal article" date="2010" name="Stand. Genomic Sci.">
        <title>Complete genome sequence of Denitrovibrio acetiphilus type strain (N2460).</title>
        <authorList>
            <person name="Kiss H."/>
            <person name="Lang E."/>
            <person name="Lapidus A."/>
            <person name="Copeland A."/>
            <person name="Nolan M."/>
            <person name="Glavina Del Rio T."/>
            <person name="Chen F."/>
            <person name="Lucas S."/>
            <person name="Tice H."/>
            <person name="Cheng J.F."/>
            <person name="Han C."/>
            <person name="Goodwin L."/>
            <person name="Pitluck S."/>
            <person name="Liolios K."/>
            <person name="Pati A."/>
            <person name="Ivanova N."/>
            <person name="Mavromatis K."/>
            <person name="Chen A."/>
            <person name="Palaniappan K."/>
            <person name="Land M."/>
            <person name="Hauser L."/>
            <person name="Chang Y.J."/>
            <person name="Jeffries C.D."/>
            <person name="Detter J.C."/>
            <person name="Brettin T."/>
            <person name="Spring S."/>
            <person name="Rohde M."/>
            <person name="Goker M."/>
            <person name="Woyke T."/>
            <person name="Bristow J."/>
            <person name="Eisen J.A."/>
            <person name="Markowitz V."/>
            <person name="Hugenholtz P."/>
            <person name="Kyrpides N.C."/>
            <person name="Klenk H.P."/>
        </authorList>
    </citation>
    <scope>NUCLEOTIDE SEQUENCE [LARGE SCALE GENOMIC DNA]</scope>
    <source>
        <strain evidence="2">DSM 12809 / NBRC 114555 / N2460</strain>
    </source>
</reference>
<dbReference type="RefSeq" id="WP_013011818.1">
    <property type="nucleotide sequence ID" value="NC_013943.1"/>
</dbReference>
<dbReference type="InterPro" id="IPR024524">
    <property type="entry name" value="DUF3800"/>
</dbReference>
<organism evidence="1 2">
    <name type="scientific">Denitrovibrio acetiphilus (strain DSM 12809 / NBRC 114555 / N2460)</name>
    <dbReference type="NCBI Taxonomy" id="522772"/>
    <lineage>
        <taxon>Bacteria</taxon>
        <taxon>Pseudomonadati</taxon>
        <taxon>Deferribacterota</taxon>
        <taxon>Deferribacteres</taxon>
        <taxon>Deferribacterales</taxon>
        <taxon>Geovibrionaceae</taxon>
        <taxon>Denitrovibrio</taxon>
    </lineage>
</organism>
<dbReference type="Pfam" id="PF12686">
    <property type="entry name" value="DUF3800"/>
    <property type="match status" value="1"/>
</dbReference>
<gene>
    <name evidence="1" type="ordered locus">Dacet_2559</name>
</gene>
<proteinExistence type="predicted"/>
<dbReference type="PaxDb" id="522772-Dacet_2559"/>
<dbReference type="EMBL" id="CP001968">
    <property type="protein sequence ID" value="ADD69318.1"/>
    <property type="molecule type" value="Genomic_DNA"/>
</dbReference>
<dbReference type="InParanoid" id="D4H4I9"/>
<dbReference type="eggNOG" id="ENOG502ZAGX">
    <property type="taxonomic scope" value="Bacteria"/>
</dbReference>
<dbReference type="AlphaFoldDB" id="D4H4I9"/>
<dbReference type="Proteomes" id="UP000002012">
    <property type="component" value="Chromosome"/>
</dbReference>
<protein>
    <recommendedName>
        <fullName evidence="3">3-deoxy-D-manno-octulosonic-acid transferase</fullName>
    </recommendedName>
</protein>
<evidence type="ECO:0008006" key="3">
    <source>
        <dbReference type="Google" id="ProtNLM"/>
    </source>
</evidence>
<accession>D4H4I9</accession>
<evidence type="ECO:0000313" key="1">
    <source>
        <dbReference type="EMBL" id="ADD69318.1"/>
    </source>
</evidence>
<keyword evidence="2" id="KW-1185">Reference proteome</keyword>
<dbReference type="KEGG" id="dap:Dacet_2559"/>
<name>D4H4I9_DENA2</name>
<evidence type="ECO:0000313" key="2">
    <source>
        <dbReference type="Proteomes" id="UP000002012"/>
    </source>
</evidence>
<dbReference type="STRING" id="522772.Dacet_2559"/>
<dbReference type="HOGENOM" id="CLU_091364_0_0_0"/>
<dbReference type="OrthoDB" id="507950at2"/>
<sequence length="247" mass="28669">MKNIFSDYIVFVDESGDHSLTNTNPSYPIFVLAFCIFKKSDYSDKLIPLMKNFKFKHFGHDQVILHESDIRKDRGAFTFLKSRELKNIFLNEITEIIAETPFKIITTVIKKDELCKKNPEAENPYHIALGFCLERLFYYLRSQDELKSITHVIVENRGKKEDNELELEFRRICDGKNYMGKALPFEIVFADKKSNSTGLQLADLVARPVGLKILKPEQDNRAYNVVKEKFYTNNSGEENGWGLKCHP</sequence>